<sequence length="168" mass="18174">MCKWMAGHHDSDAVERDLARAKSLLIRLRAKIDKGGNRKAQAYGLALVHVADLLSGLLGLPASDALLARGVSLDNLNDTLGDLERSAARCRTFLDATSPTGEIADSLATACSILADLYRMRFHAMKASRRQKAEAADLANRLSHVVEVLVHSDGQVRQARMNSRSAAK</sequence>
<dbReference type="Proteomes" id="UP000572984">
    <property type="component" value="Unassembled WGS sequence"/>
</dbReference>
<name>A0A838BWK6_9HYPH</name>
<reference evidence="1 2" key="1">
    <citation type="submission" date="2020-07" db="EMBL/GenBank/DDBJ databases">
        <title>Draft genome and description of Microvirga mediterraneensis Marseille-Q2068 sp. nov.</title>
        <authorList>
            <person name="Boxberger M."/>
        </authorList>
    </citation>
    <scope>NUCLEOTIDE SEQUENCE [LARGE SCALE GENOMIC DNA]</scope>
    <source>
        <strain evidence="1 2">Marseille-Q2068</strain>
    </source>
</reference>
<accession>A0A838BWK6</accession>
<evidence type="ECO:0000313" key="1">
    <source>
        <dbReference type="EMBL" id="MBA1158896.1"/>
    </source>
</evidence>
<proteinExistence type="predicted"/>
<dbReference type="AlphaFoldDB" id="A0A838BWK6"/>
<gene>
    <name evidence="1" type="ORF">H0S73_22600</name>
</gene>
<dbReference type="RefSeq" id="WP_181054494.1">
    <property type="nucleotide sequence ID" value="NZ_JACDXJ010000002.1"/>
</dbReference>
<dbReference type="EMBL" id="JACDXJ010000002">
    <property type="protein sequence ID" value="MBA1158896.1"/>
    <property type="molecule type" value="Genomic_DNA"/>
</dbReference>
<keyword evidence="2" id="KW-1185">Reference proteome</keyword>
<comment type="caution">
    <text evidence="1">The sequence shown here is derived from an EMBL/GenBank/DDBJ whole genome shotgun (WGS) entry which is preliminary data.</text>
</comment>
<evidence type="ECO:0000313" key="2">
    <source>
        <dbReference type="Proteomes" id="UP000572984"/>
    </source>
</evidence>
<protein>
    <submittedName>
        <fullName evidence="1">Uncharacterized protein</fullName>
    </submittedName>
</protein>
<organism evidence="1 2">
    <name type="scientific">Microvirga mediterraneensis</name>
    <dbReference type="NCBI Taxonomy" id="2754695"/>
    <lineage>
        <taxon>Bacteria</taxon>
        <taxon>Pseudomonadati</taxon>
        <taxon>Pseudomonadota</taxon>
        <taxon>Alphaproteobacteria</taxon>
        <taxon>Hyphomicrobiales</taxon>
        <taxon>Methylobacteriaceae</taxon>
        <taxon>Microvirga</taxon>
    </lineage>
</organism>